<gene>
    <name evidence="2" type="ORF">J2853_009643</name>
</gene>
<dbReference type="Pfam" id="PF01656">
    <property type="entry name" value="CbiA"/>
    <property type="match status" value="1"/>
</dbReference>
<comment type="caution">
    <text evidence="2">The sequence shown here is derived from an EMBL/GenBank/DDBJ whole genome shotgun (WGS) entry which is preliminary data.</text>
</comment>
<proteinExistence type="predicted"/>
<dbReference type="InterPro" id="IPR050678">
    <property type="entry name" value="DNA_Partitioning_ATPase"/>
</dbReference>
<sequence>MANVIALMMRKGGAGKTTLTLLLADALARFGLRVLVIDLDPQGNASIGLGKKVQLETSGTTRLGGKAIMTPTTPTVIEVIDADADGIASEAIQIVDWGYAPEDAFYRGGPLFPGKIGTIGLISCYRALEIQAQSWRPSDLERLAKAVLLPSEPGGTPPNHEWDVVLVDTPPGGSLISVQAAMAAHHALLVTQAQRFGVEAIPETLLLVEDVRESYRRDELEVIGLVFNEYVDRSNTQQNLIAQVRDAQEHHAEGYDVPLLKGRLPGYTVVDKSQNAEAPLSAYLGSSSDRETARRVSQVAEGIAIQVIEAINHPQAAEIRAAWKTAWPESMRTPILEEV</sequence>
<dbReference type="SUPFAM" id="SSF52540">
    <property type="entry name" value="P-loop containing nucleoside triphosphate hydrolases"/>
    <property type="match status" value="1"/>
</dbReference>
<dbReference type="PANTHER" id="PTHR13696:SF52">
    <property type="entry name" value="PARA FAMILY PROTEIN CT_582"/>
    <property type="match status" value="1"/>
</dbReference>
<dbReference type="Proteomes" id="UP001225356">
    <property type="component" value="Unassembled WGS sequence"/>
</dbReference>
<evidence type="ECO:0000313" key="3">
    <source>
        <dbReference type="Proteomes" id="UP001225356"/>
    </source>
</evidence>
<keyword evidence="3" id="KW-1185">Reference proteome</keyword>
<dbReference type="EMBL" id="JAUSQU010000003">
    <property type="protein sequence ID" value="MDP9850347.1"/>
    <property type="molecule type" value="Genomic_DNA"/>
</dbReference>
<protein>
    <submittedName>
        <fullName evidence="2">Cellulose biosynthesis protein BcsQ</fullName>
    </submittedName>
</protein>
<evidence type="ECO:0000259" key="1">
    <source>
        <dbReference type="Pfam" id="PF01656"/>
    </source>
</evidence>
<accession>A0ABT9QUB1</accession>
<dbReference type="Gene3D" id="3.40.50.300">
    <property type="entry name" value="P-loop containing nucleotide triphosphate hydrolases"/>
    <property type="match status" value="1"/>
</dbReference>
<dbReference type="InterPro" id="IPR002586">
    <property type="entry name" value="CobQ/CobB/MinD/ParA_Nub-bd_dom"/>
</dbReference>
<dbReference type="PANTHER" id="PTHR13696">
    <property type="entry name" value="P-LOOP CONTAINING NUCLEOSIDE TRIPHOSPHATE HYDROLASE"/>
    <property type="match status" value="1"/>
</dbReference>
<evidence type="ECO:0000313" key="2">
    <source>
        <dbReference type="EMBL" id="MDP9850347.1"/>
    </source>
</evidence>
<name>A0ABT9QUB1_9ACTN</name>
<reference evidence="2 3" key="1">
    <citation type="submission" date="2023-07" db="EMBL/GenBank/DDBJ databases">
        <title>Sequencing the genomes of 1000 actinobacteria strains.</title>
        <authorList>
            <person name="Klenk H.-P."/>
        </authorList>
    </citation>
    <scope>NUCLEOTIDE SEQUENCE [LARGE SCALE GENOMIC DNA]</scope>
    <source>
        <strain evidence="2 3">DSM 46740</strain>
    </source>
</reference>
<organism evidence="2 3">
    <name type="scientific">Streptosporangium lutulentum</name>
    <dbReference type="NCBI Taxonomy" id="1461250"/>
    <lineage>
        <taxon>Bacteria</taxon>
        <taxon>Bacillati</taxon>
        <taxon>Actinomycetota</taxon>
        <taxon>Actinomycetes</taxon>
        <taxon>Streptosporangiales</taxon>
        <taxon>Streptosporangiaceae</taxon>
        <taxon>Streptosporangium</taxon>
    </lineage>
</organism>
<feature type="domain" description="CobQ/CobB/MinD/ParA nucleotide binding" evidence="1">
    <location>
        <begin position="5"/>
        <end position="256"/>
    </location>
</feature>
<dbReference type="InterPro" id="IPR027417">
    <property type="entry name" value="P-loop_NTPase"/>
</dbReference>
<dbReference type="RefSeq" id="WP_307569322.1">
    <property type="nucleotide sequence ID" value="NZ_JAUSQU010000003.1"/>
</dbReference>